<dbReference type="Pfam" id="PF13943">
    <property type="entry name" value="WPP"/>
    <property type="match status" value="1"/>
</dbReference>
<dbReference type="GO" id="GO:0048527">
    <property type="term" value="P:lateral root development"/>
    <property type="evidence" value="ECO:0007669"/>
    <property type="project" value="InterPro"/>
</dbReference>
<evidence type="ECO:0000313" key="8">
    <source>
        <dbReference type="Proteomes" id="UP000516437"/>
    </source>
</evidence>
<reference evidence="7 8" key="1">
    <citation type="journal article" date="2019" name="Plant Biotechnol. J.">
        <title>The red bayberry genome and genetic basis of sex determination.</title>
        <authorList>
            <person name="Jia H.M."/>
            <person name="Jia H.J."/>
            <person name="Cai Q.L."/>
            <person name="Wang Y."/>
            <person name="Zhao H.B."/>
            <person name="Yang W.F."/>
            <person name="Wang G.Y."/>
            <person name="Li Y.H."/>
            <person name="Zhan D.L."/>
            <person name="Shen Y.T."/>
            <person name="Niu Q.F."/>
            <person name="Chang L."/>
            <person name="Qiu J."/>
            <person name="Zhao L."/>
            <person name="Xie H.B."/>
            <person name="Fu W.Y."/>
            <person name="Jin J."/>
            <person name="Li X.W."/>
            <person name="Jiao Y."/>
            <person name="Zhou C.C."/>
            <person name="Tu T."/>
            <person name="Chai C.Y."/>
            <person name="Gao J.L."/>
            <person name="Fan L.J."/>
            <person name="van de Weg E."/>
            <person name="Wang J.Y."/>
            <person name="Gao Z.S."/>
        </authorList>
    </citation>
    <scope>NUCLEOTIDE SEQUENCE [LARGE SCALE GENOMIC DNA]</scope>
    <source>
        <tissue evidence="7">Leaves</tissue>
    </source>
</reference>
<evidence type="ECO:0000256" key="5">
    <source>
        <dbReference type="SAM" id="MobiDB-lite"/>
    </source>
</evidence>
<feature type="domain" description="WPP" evidence="6">
    <location>
        <begin position="24"/>
        <end position="114"/>
    </location>
</feature>
<dbReference type="EMBL" id="RXIC02000021">
    <property type="protein sequence ID" value="KAB1220303.1"/>
    <property type="molecule type" value="Genomic_DNA"/>
</dbReference>
<dbReference type="PANTHER" id="PTHR34362">
    <property type="entry name" value="WPP DOMAIN-CONTAINING PROTEIN 1-RELATED"/>
    <property type="match status" value="1"/>
</dbReference>
<accession>A0A6A1W5Z1</accession>
<dbReference type="GO" id="GO:0000278">
    <property type="term" value="P:mitotic cell cycle"/>
    <property type="evidence" value="ECO:0007669"/>
    <property type="project" value="InterPro"/>
</dbReference>
<comment type="subcellular location">
    <subcellularLocation>
        <location evidence="2">Cytoplasm</location>
    </subcellularLocation>
    <subcellularLocation>
        <location evidence="1">Nucleus</location>
    </subcellularLocation>
</comment>
<feature type="region of interest" description="Disordered" evidence="5">
    <location>
        <begin position="1"/>
        <end position="25"/>
    </location>
</feature>
<name>A0A6A1W5Z1_9ROSI</name>
<evidence type="ECO:0000256" key="4">
    <source>
        <dbReference type="ARBA" id="ARBA00023242"/>
    </source>
</evidence>
<evidence type="ECO:0000313" key="7">
    <source>
        <dbReference type="EMBL" id="KAB1220303.1"/>
    </source>
</evidence>
<dbReference type="GO" id="GO:0005737">
    <property type="term" value="C:cytoplasm"/>
    <property type="evidence" value="ECO:0007669"/>
    <property type="project" value="UniProtKB-SubCell"/>
</dbReference>
<comment type="caution">
    <text evidence="7">The sequence shown here is derived from an EMBL/GenBank/DDBJ whole genome shotgun (WGS) entry which is preliminary data.</text>
</comment>
<dbReference type="InterPro" id="IPR038214">
    <property type="entry name" value="WPP_sf"/>
</dbReference>
<protein>
    <submittedName>
        <fullName evidence="7">MFP1 attachment factor 1</fullName>
    </submittedName>
</protein>
<dbReference type="Proteomes" id="UP000516437">
    <property type="component" value="Chromosome 3"/>
</dbReference>
<proteinExistence type="predicted"/>
<dbReference type="InterPro" id="IPR044692">
    <property type="entry name" value="WPP1/2/3"/>
</dbReference>
<dbReference type="OrthoDB" id="1927559at2759"/>
<sequence length="147" mass="15914">MEAQSQEKGLQEPTKRPSNNTLTFSIWPPTERTREAVVNRLIETLSTDSVLSKRYGTMPQDSASAAARLIEDEAFSSASGSSSTEDDGIEILQVYSREISRRMLETVKKRAASGSTADTTATQTPSPSVKPTANPTSEEKLSAETDS</sequence>
<feature type="compositionally biased region" description="Basic and acidic residues" evidence="5">
    <location>
        <begin position="137"/>
        <end position="147"/>
    </location>
</feature>
<evidence type="ECO:0000259" key="6">
    <source>
        <dbReference type="Pfam" id="PF13943"/>
    </source>
</evidence>
<dbReference type="GO" id="GO:0005634">
    <property type="term" value="C:nucleus"/>
    <property type="evidence" value="ECO:0007669"/>
    <property type="project" value="UniProtKB-SubCell"/>
</dbReference>
<keyword evidence="8" id="KW-1185">Reference proteome</keyword>
<evidence type="ECO:0000256" key="3">
    <source>
        <dbReference type="ARBA" id="ARBA00022490"/>
    </source>
</evidence>
<dbReference type="PANTHER" id="PTHR34362:SF1">
    <property type="entry name" value="WPP DOMAIN-CONTAINING PROTEIN 1-RELATED"/>
    <property type="match status" value="1"/>
</dbReference>
<evidence type="ECO:0000256" key="2">
    <source>
        <dbReference type="ARBA" id="ARBA00004496"/>
    </source>
</evidence>
<keyword evidence="4" id="KW-0539">Nucleus</keyword>
<gene>
    <name evidence="7" type="ORF">CJ030_MR3G019049</name>
</gene>
<keyword evidence="3" id="KW-0963">Cytoplasm</keyword>
<feature type="region of interest" description="Disordered" evidence="5">
    <location>
        <begin position="106"/>
        <end position="147"/>
    </location>
</feature>
<evidence type="ECO:0000256" key="1">
    <source>
        <dbReference type="ARBA" id="ARBA00004123"/>
    </source>
</evidence>
<organism evidence="7 8">
    <name type="scientific">Morella rubra</name>
    <name type="common">Chinese bayberry</name>
    <dbReference type="NCBI Taxonomy" id="262757"/>
    <lineage>
        <taxon>Eukaryota</taxon>
        <taxon>Viridiplantae</taxon>
        <taxon>Streptophyta</taxon>
        <taxon>Embryophyta</taxon>
        <taxon>Tracheophyta</taxon>
        <taxon>Spermatophyta</taxon>
        <taxon>Magnoliopsida</taxon>
        <taxon>eudicotyledons</taxon>
        <taxon>Gunneridae</taxon>
        <taxon>Pentapetalae</taxon>
        <taxon>rosids</taxon>
        <taxon>fabids</taxon>
        <taxon>Fagales</taxon>
        <taxon>Myricaceae</taxon>
        <taxon>Morella</taxon>
    </lineage>
</organism>
<dbReference type="AlphaFoldDB" id="A0A6A1W5Z1"/>
<dbReference type="InterPro" id="IPR025265">
    <property type="entry name" value="WPP_dom"/>
</dbReference>
<dbReference type="Gene3D" id="1.10.246.200">
    <property type="entry name" value="WPP domain"/>
    <property type="match status" value="1"/>
</dbReference>
<feature type="compositionally biased region" description="Low complexity" evidence="5">
    <location>
        <begin position="112"/>
        <end position="127"/>
    </location>
</feature>